<feature type="compositionally biased region" description="Basic and acidic residues" evidence="1">
    <location>
        <begin position="64"/>
        <end position="79"/>
    </location>
</feature>
<accession>A0ABN2VQT6</accession>
<feature type="compositionally biased region" description="Basic and acidic residues" evidence="1">
    <location>
        <begin position="86"/>
        <end position="96"/>
    </location>
</feature>
<feature type="chain" id="PRO_5047205114" description="Secreted protein" evidence="2">
    <location>
        <begin position="35"/>
        <end position="171"/>
    </location>
</feature>
<feature type="region of interest" description="Disordered" evidence="1">
    <location>
        <begin position="32"/>
        <end position="96"/>
    </location>
</feature>
<dbReference type="RefSeq" id="WP_344526195.1">
    <property type="nucleotide sequence ID" value="NZ_BAAAPE010000005.1"/>
</dbReference>
<feature type="signal peptide" evidence="2">
    <location>
        <begin position="1"/>
        <end position="34"/>
    </location>
</feature>
<proteinExistence type="predicted"/>
<evidence type="ECO:0000313" key="4">
    <source>
        <dbReference type="Proteomes" id="UP001500016"/>
    </source>
</evidence>
<evidence type="ECO:0008006" key="5">
    <source>
        <dbReference type="Google" id="ProtNLM"/>
    </source>
</evidence>
<protein>
    <recommendedName>
        <fullName evidence="5">Secreted protein</fullName>
    </recommendedName>
</protein>
<dbReference type="EMBL" id="BAAAPE010000005">
    <property type="protein sequence ID" value="GAA2069715.1"/>
    <property type="molecule type" value="Genomic_DNA"/>
</dbReference>
<keyword evidence="4" id="KW-1185">Reference proteome</keyword>
<comment type="caution">
    <text evidence="3">The sequence shown here is derived from an EMBL/GenBank/DDBJ whole genome shotgun (WGS) entry which is preliminary data.</text>
</comment>
<name>A0ABN2VQT6_9ACTN</name>
<evidence type="ECO:0000256" key="2">
    <source>
        <dbReference type="SAM" id="SignalP"/>
    </source>
</evidence>
<organism evidence="3 4">
    <name type="scientific">Streptomyces albiaxialis</name>
    <dbReference type="NCBI Taxonomy" id="329523"/>
    <lineage>
        <taxon>Bacteria</taxon>
        <taxon>Bacillati</taxon>
        <taxon>Actinomycetota</taxon>
        <taxon>Actinomycetes</taxon>
        <taxon>Kitasatosporales</taxon>
        <taxon>Streptomycetaceae</taxon>
        <taxon>Streptomyces</taxon>
    </lineage>
</organism>
<reference evidence="3 4" key="1">
    <citation type="journal article" date="2019" name="Int. J. Syst. Evol. Microbiol.">
        <title>The Global Catalogue of Microorganisms (GCM) 10K type strain sequencing project: providing services to taxonomists for standard genome sequencing and annotation.</title>
        <authorList>
            <consortium name="The Broad Institute Genomics Platform"/>
            <consortium name="The Broad Institute Genome Sequencing Center for Infectious Disease"/>
            <person name="Wu L."/>
            <person name="Ma J."/>
        </authorList>
    </citation>
    <scope>NUCLEOTIDE SEQUENCE [LARGE SCALE GENOMIC DNA]</scope>
    <source>
        <strain evidence="3 4">JCM 15478</strain>
    </source>
</reference>
<dbReference type="Proteomes" id="UP001500016">
    <property type="component" value="Unassembled WGS sequence"/>
</dbReference>
<gene>
    <name evidence="3" type="ORF">GCM10009801_19790</name>
</gene>
<keyword evidence="2" id="KW-0732">Signal</keyword>
<sequence>MQKSSAPRRSSAPRSVAAAVACVAVLGLLGTACSDSSGEKDTKDSAAQGGGKTEEDQAVAWRKCLRDNGVDMPEPKSGEEQAGITVDRKNQGAMKKAIDACKDKAPKNGPGSPLTQKEKDELVARAKCLRKHGVDVPVPKEGQAAALPMPKTAAEKKKLEKAHKACGSEIR</sequence>
<evidence type="ECO:0000313" key="3">
    <source>
        <dbReference type="EMBL" id="GAA2069715.1"/>
    </source>
</evidence>
<evidence type="ECO:0000256" key="1">
    <source>
        <dbReference type="SAM" id="MobiDB-lite"/>
    </source>
</evidence>
<dbReference type="PROSITE" id="PS51257">
    <property type="entry name" value="PROKAR_LIPOPROTEIN"/>
    <property type="match status" value="1"/>
</dbReference>